<dbReference type="RefSeq" id="WP_004384580.1">
    <property type="nucleotide sequence ID" value="NZ_GG698718.1"/>
</dbReference>
<dbReference type="Proteomes" id="UP000003327">
    <property type="component" value="Unassembled WGS sequence"/>
</dbReference>
<feature type="compositionally biased region" description="Basic residues" evidence="1">
    <location>
        <begin position="28"/>
        <end position="46"/>
    </location>
</feature>
<proteinExistence type="predicted"/>
<organism evidence="2 3">
    <name type="scientific">Prevotella veroralis F0319</name>
    <dbReference type="NCBI Taxonomy" id="649761"/>
    <lineage>
        <taxon>Bacteria</taxon>
        <taxon>Pseudomonadati</taxon>
        <taxon>Bacteroidota</taxon>
        <taxon>Bacteroidia</taxon>
        <taxon>Bacteroidales</taxon>
        <taxon>Prevotellaceae</taxon>
        <taxon>Prevotella</taxon>
    </lineage>
</organism>
<dbReference type="AlphaFoldDB" id="C9MTC2"/>
<keyword evidence="3" id="KW-1185">Reference proteome</keyword>
<protein>
    <submittedName>
        <fullName evidence="2">Uncharacterized protein</fullName>
    </submittedName>
</protein>
<evidence type="ECO:0000313" key="2">
    <source>
        <dbReference type="EMBL" id="EEX17317.1"/>
    </source>
</evidence>
<evidence type="ECO:0000256" key="1">
    <source>
        <dbReference type="SAM" id="MobiDB-lite"/>
    </source>
</evidence>
<comment type="caution">
    <text evidence="2">The sequence shown here is derived from an EMBL/GenBank/DDBJ whole genome shotgun (WGS) entry which is preliminary data.</text>
</comment>
<feature type="compositionally biased region" description="Basic and acidic residues" evidence="1">
    <location>
        <begin position="1"/>
        <end position="13"/>
    </location>
</feature>
<gene>
    <name evidence="2" type="ORF">HMPREF0973_02895</name>
</gene>
<dbReference type="EMBL" id="ACVA01000072">
    <property type="protein sequence ID" value="EEX17317.1"/>
    <property type="molecule type" value="Genomic_DNA"/>
</dbReference>
<reference evidence="2 3" key="1">
    <citation type="submission" date="2009-09" db="EMBL/GenBank/DDBJ databases">
        <authorList>
            <person name="Weinstock G."/>
            <person name="Sodergren E."/>
            <person name="Clifton S."/>
            <person name="Fulton L."/>
            <person name="Fulton B."/>
            <person name="Courtney L."/>
            <person name="Fronick C."/>
            <person name="Harrison M."/>
            <person name="Strong C."/>
            <person name="Farmer C."/>
            <person name="Delahaunty K."/>
            <person name="Markovic C."/>
            <person name="Hall O."/>
            <person name="Minx P."/>
            <person name="Tomlinson C."/>
            <person name="Mitreva M."/>
            <person name="Nelson J."/>
            <person name="Hou S."/>
            <person name="Wollam A."/>
            <person name="Pepin K.H."/>
            <person name="Johnson M."/>
            <person name="Bhonagiri V."/>
            <person name="Nash W.E."/>
            <person name="Warren W."/>
            <person name="Chinwalla A."/>
            <person name="Mardis E.R."/>
            <person name="Wilson R.K."/>
        </authorList>
    </citation>
    <scope>NUCLEOTIDE SEQUENCE [LARGE SCALE GENOMIC DNA]</scope>
    <source>
        <strain evidence="2 3">F0319</strain>
    </source>
</reference>
<sequence length="71" mass="8117">MVKIIEHTSEKDAKHRRKQSKAGEKRKGIVLRKAGIRGRKNNKKGQRARENKAVAGNETARYQRVTGCLYI</sequence>
<feature type="region of interest" description="Disordered" evidence="1">
    <location>
        <begin position="1"/>
        <end position="58"/>
    </location>
</feature>
<accession>C9MTC2</accession>
<dbReference type="HOGENOM" id="CLU_2736741_0_0_10"/>
<name>C9MTC2_9BACT</name>
<evidence type="ECO:0000313" key="3">
    <source>
        <dbReference type="Proteomes" id="UP000003327"/>
    </source>
</evidence>